<dbReference type="OrthoDB" id="1678912at2759"/>
<sequence length="1928" mass="222297">MNIEILPNSPHQHTSTNSSTANSRFSQQLPPLQTPNYFNIPVAKTYYPSHKEFIEPLAYIQQIRKEAEKFGICKIVPPKDWEPQFSIDVTTFKFPTRIQQINALEGINRIKKSYIEQVLSFHEQNGNSSIKIPSLNKRQIDLAILQKEVISRGGYYQVPYLYLLLHPSYNIHSLPFTLIYLFSLFSCSPTYIYLNLLFPSNFTKVTANKQWADIGRCMNYDRKSCTSLSNVLKMTYLKIIKPYEDFINPSNNTNNDSDNPNLPRSRNSSPNPKRLPSSHNDDTNNKRRKSDQLPIDLVSDDSNSYLDYNQRSEDINSLENEEYYLKYGFQDGKTYSLFEFQKKNDEFKKFIFSDVLKNSKDNSSLKIPSHIVEKKFWDLVASVSNDIDVEYGADIPSSVYGSGFPTIEKFPLNKYSSDSWNLTNIPFSKHSLFNYLKENINGMTDPWLYVGMCLSAFCWHNEDNYSYSINYMHWGDTKTWYSVPASECTNFENVMKNSMPELFENDPGLLFNLVTMISPSVLTNNNVSVSTIDQNPGEFIVTFPQAYHSGFNQGVNIPSLFFLFFSISVNFITPDWIEFGEASIKHYQKHNKAPAFSHDELIYNINKNYLDTNLLRPKWLIDAITRVADSEMISRSHFFSFVQNLKEFSFLFTKHILSESTKIYDMDIEDNLELLEFSNIPVNCSHCQRLCYFSCLSLVNKSDKSKKFLCCDCFTNIKNPSNLEFKALHEVKFISRISDFDLNKISASNSEKPWKWVTSMWKAVELAKYPTIDIIYKDSTYTKSPSRPGLTNNKPVVLIQIPESLKVDKLNPKIHLSIYRSLLNYSKFYFQPIENYSDFLNHINNLKKFVQKSNYLCAISQFFLKISNRNDTLKRIYKSNLILAKSVFDPPTVPLINSNASLDTDAELEKDFFNIPRSVKSIFKKLKEHSDSNLNIPPNLYDGILSLNDSTSESFSIDNVINLCSNTTQLSNEHPNEPNQVCPEIESNLSTNSHDSSQNISQTSENSSKNTQNLNNSISPTSEISKRSRRATNNYDKNDSPYILKKVFDRLENKKSAQSNKSESILKPENIYNYTIGVSRSDMIKSIDKFYKKMHSIKNHDGDDENDIKIPFSIDHLESIITEFDYLNIHCPELNELKKWFNEASKINFKAKTILYSLNKRRLIDAFIGDFGRFKLKSGLSKKDIELSLKEDYFTLHDVDQLVLKGLGLNLKLEFIDILNLSRETISWYFEVCNAFKDRTLTLESMIEFLKQALQLNIQCDQYEFMRLLKLKNDIMKWDQEVSSMLGLNKSPQLEKTPLTLRSCATLLERGNNFDFHPFLFFELKSIHNNMLNLQSRVDSIVDRAQISHFPSRPSFAEAQDLYNEIEKIYSSKNFTFIPSNYLKLKDFILESENWLYGIRQSFAKPNVQRPIVDILSSLSLRTSRGQKILNKLYQVLESSLMASIGSDDSSTAIIFKSLQSSLYELSNTEEGFKINSRTKEDGGITDTYFTESLCICQLGEVGAMLNCTSCPLKYHTKCLKLSKKRLESMESLVCMTCNPEFRLFRFTKCPNISSVNDLIESGRKLSLYNLELEHLLNIVLDVRNIITKIMAIIKLIEDYKDRLDEFIKADVSVSKRNDSELFKFIYRACLLVFLGIEIDISLERFSKLDCSGSFFEPYLRKAINDGSLGNPYSYTPSNQNKQKRKPRPSRSKFLEDGFTNNQFLDLKDGESFTDRAEVTYFEGVNFNNNNAEINENYGSFDSEIQTKVTENNKDVGIVSANTQLILGDDQPYLLNENHPTNEQSFVTETSNANLDSTNQNDYEQDINPLLTTKDLTERGYVDKNLEDIEICICLANPKTDPRWYSNNSLVLECDFCNGFFHLECSYVSYNQAITISNSQAIRKVCGAEKEVDFEMCTLDRLQAFMCPICSYNRNIPYAFGEVELDSS</sequence>
<dbReference type="InterPro" id="IPR036431">
    <property type="entry name" value="ARID_dom_sf"/>
</dbReference>
<comment type="similarity">
    <text evidence="2">Belongs to the JARID1 histone demethylase family.</text>
</comment>
<dbReference type="PROSITE" id="PS51184">
    <property type="entry name" value="JMJC"/>
    <property type="match status" value="1"/>
</dbReference>
<dbReference type="Proteomes" id="UP000187429">
    <property type="component" value="Unassembled WGS sequence"/>
</dbReference>
<evidence type="ECO:0000256" key="9">
    <source>
        <dbReference type="ARBA" id="ARBA00023242"/>
    </source>
</evidence>
<dbReference type="PROSITE" id="PS01359">
    <property type="entry name" value="ZF_PHD_1"/>
    <property type="match status" value="1"/>
</dbReference>
<dbReference type="Pfam" id="PF08429">
    <property type="entry name" value="PLU-1"/>
    <property type="match status" value="1"/>
</dbReference>
<evidence type="ECO:0000259" key="14">
    <source>
        <dbReference type="PROSITE" id="PS51184"/>
    </source>
</evidence>
<dbReference type="InterPro" id="IPR011011">
    <property type="entry name" value="Znf_FYVE_PHD"/>
</dbReference>
<dbReference type="Gene3D" id="1.10.150.60">
    <property type="entry name" value="ARID DNA-binding domain"/>
    <property type="match status" value="1"/>
</dbReference>
<comment type="subcellular location">
    <subcellularLocation>
        <location evidence="1">Nucleus</location>
    </subcellularLocation>
</comment>
<dbReference type="InterPro" id="IPR013083">
    <property type="entry name" value="Znf_RING/FYVE/PHD"/>
</dbReference>
<keyword evidence="9" id="KW-0539">Nucleus</keyword>
<dbReference type="InterPro" id="IPR001606">
    <property type="entry name" value="ARID_dom"/>
</dbReference>
<organism evidence="15 16">
    <name type="scientific">Smittium culicis</name>
    <dbReference type="NCBI Taxonomy" id="133412"/>
    <lineage>
        <taxon>Eukaryota</taxon>
        <taxon>Fungi</taxon>
        <taxon>Fungi incertae sedis</taxon>
        <taxon>Zoopagomycota</taxon>
        <taxon>Kickxellomycotina</taxon>
        <taxon>Harpellomycetes</taxon>
        <taxon>Harpellales</taxon>
        <taxon>Legeriomycetaceae</taxon>
        <taxon>Smittium</taxon>
    </lineage>
</organism>
<gene>
    <name evidence="15" type="ORF">AYI69_g2353</name>
</gene>
<evidence type="ECO:0000256" key="11">
    <source>
        <dbReference type="SAM" id="MobiDB-lite"/>
    </source>
</evidence>
<evidence type="ECO:0000259" key="13">
    <source>
        <dbReference type="PROSITE" id="PS51183"/>
    </source>
</evidence>
<feature type="compositionally biased region" description="Low complexity" evidence="11">
    <location>
        <begin position="250"/>
        <end position="261"/>
    </location>
</feature>
<dbReference type="Pfam" id="PF21323">
    <property type="entry name" value="KDM5_C-hel"/>
    <property type="match status" value="1"/>
</dbReference>
<dbReference type="PROSITE" id="PS51183">
    <property type="entry name" value="JMJN"/>
    <property type="match status" value="1"/>
</dbReference>
<dbReference type="Pfam" id="PF01388">
    <property type="entry name" value="ARID"/>
    <property type="match status" value="1"/>
</dbReference>
<dbReference type="SMART" id="SM00558">
    <property type="entry name" value="JmjC"/>
    <property type="match status" value="1"/>
</dbReference>
<feature type="region of interest" description="Disordered" evidence="11">
    <location>
        <begin position="250"/>
        <end position="305"/>
    </location>
</feature>
<dbReference type="Pfam" id="PF02373">
    <property type="entry name" value="JmjC"/>
    <property type="match status" value="1"/>
</dbReference>
<feature type="compositionally biased region" description="Polar residues" evidence="11">
    <location>
        <begin position="9"/>
        <end position="26"/>
    </location>
</feature>
<dbReference type="GO" id="GO:0003677">
    <property type="term" value="F:DNA binding"/>
    <property type="evidence" value="ECO:0007669"/>
    <property type="project" value="InterPro"/>
</dbReference>
<evidence type="ECO:0000256" key="2">
    <source>
        <dbReference type="ARBA" id="ARBA00006801"/>
    </source>
</evidence>
<dbReference type="GO" id="GO:0005634">
    <property type="term" value="C:nucleus"/>
    <property type="evidence" value="ECO:0007669"/>
    <property type="project" value="UniProtKB-SubCell"/>
</dbReference>
<comment type="caution">
    <text evidence="15">The sequence shown here is derived from an EMBL/GenBank/DDBJ whole genome shotgun (WGS) entry which is preliminary data.</text>
</comment>
<dbReference type="EMBL" id="LSSM01000688">
    <property type="protein sequence ID" value="OMJ28180.1"/>
    <property type="molecule type" value="Genomic_DNA"/>
</dbReference>
<dbReference type="InterPro" id="IPR019786">
    <property type="entry name" value="Zinc_finger_PHD-type_CS"/>
</dbReference>
<evidence type="ECO:0000259" key="12">
    <source>
        <dbReference type="PROSITE" id="PS51011"/>
    </source>
</evidence>
<dbReference type="InterPro" id="IPR003349">
    <property type="entry name" value="JmjN"/>
</dbReference>
<evidence type="ECO:0000313" key="15">
    <source>
        <dbReference type="EMBL" id="OMJ28180.1"/>
    </source>
</evidence>
<dbReference type="GO" id="GO:0006355">
    <property type="term" value="P:regulation of DNA-templated transcription"/>
    <property type="evidence" value="ECO:0007669"/>
    <property type="project" value="TreeGrafter"/>
</dbReference>
<evidence type="ECO:0000256" key="6">
    <source>
        <dbReference type="ARBA" id="ARBA00022833"/>
    </source>
</evidence>
<dbReference type="InterPro" id="IPR013637">
    <property type="entry name" value="Lys_sp_deMease-like_dom"/>
</dbReference>
<evidence type="ECO:0000256" key="8">
    <source>
        <dbReference type="ARBA" id="ARBA00023004"/>
    </source>
</evidence>
<dbReference type="Gene3D" id="3.30.40.10">
    <property type="entry name" value="Zinc/RING finger domain, C3HC4 (zinc finger)"/>
    <property type="match status" value="1"/>
</dbReference>
<keyword evidence="7" id="KW-0560">Oxidoreductase</keyword>
<dbReference type="SUPFAM" id="SSF51197">
    <property type="entry name" value="Clavaminate synthase-like"/>
    <property type="match status" value="1"/>
</dbReference>
<keyword evidence="16" id="KW-1185">Reference proteome</keyword>
<dbReference type="PANTHER" id="PTHR10694:SF33">
    <property type="entry name" value="LYSINE-SPECIFIC DEMETHYLASE 5"/>
    <property type="match status" value="1"/>
</dbReference>
<dbReference type="SMART" id="SM00545">
    <property type="entry name" value="JmjN"/>
    <property type="match status" value="1"/>
</dbReference>
<dbReference type="InterPro" id="IPR003347">
    <property type="entry name" value="JmjC_dom"/>
</dbReference>
<accession>A0A1R1YMV2</accession>
<dbReference type="PANTHER" id="PTHR10694">
    <property type="entry name" value="LYSINE-SPECIFIC DEMETHYLASE"/>
    <property type="match status" value="1"/>
</dbReference>
<evidence type="ECO:0000256" key="5">
    <source>
        <dbReference type="ARBA" id="ARBA00022771"/>
    </source>
</evidence>
<feature type="region of interest" description="Disordered" evidence="11">
    <location>
        <begin position="971"/>
        <end position="1038"/>
    </location>
</feature>
<proteinExistence type="inferred from homology"/>
<feature type="domain" description="ARID" evidence="12">
    <location>
        <begin position="108"/>
        <end position="248"/>
    </location>
</feature>
<dbReference type="SMART" id="SM01014">
    <property type="entry name" value="ARID"/>
    <property type="match status" value="1"/>
</dbReference>
<dbReference type="GO" id="GO:0008270">
    <property type="term" value="F:zinc ion binding"/>
    <property type="evidence" value="ECO:0007669"/>
    <property type="project" value="UniProtKB-KW"/>
</dbReference>
<evidence type="ECO:0000256" key="1">
    <source>
        <dbReference type="ARBA" id="ARBA00004123"/>
    </source>
</evidence>
<dbReference type="SUPFAM" id="SSF46774">
    <property type="entry name" value="ARID-like"/>
    <property type="match status" value="1"/>
</dbReference>
<evidence type="ECO:0000256" key="10">
    <source>
        <dbReference type="ARBA" id="ARBA00048734"/>
    </source>
</evidence>
<keyword evidence="8" id="KW-0408">Iron</keyword>
<evidence type="ECO:0000256" key="7">
    <source>
        <dbReference type="ARBA" id="ARBA00023002"/>
    </source>
</evidence>
<dbReference type="EC" id="1.14.11.67" evidence="3"/>
<comment type="catalytic activity">
    <reaction evidence="10">
        <text>N(6),N(6),N(6)-trimethyl-L-lysyl(4)-[histone H3] + 3 2-oxoglutarate + 3 O2 = L-lysyl(4)-[histone H3] + 3 formaldehyde + 3 succinate + 3 CO2</text>
        <dbReference type="Rhea" id="RHEA:60208"/>
        <dbReference type="Rhea" id="RHEA-COMP:15537"/>
        <dbReference type="Rhea" id="RHEA-COMP:15547"/>
        <dbReference type="ChEBI" id="CHEBI:15379"/>
        <dbReference type="ChEBI" id="CHEBI:16526"/>
        <dbReference type="ChEBI" id="CHEBI:16810"/>
        <dbReference type="ChEBI" id="CHEBI:16842"/>
        <dbReference type="ChEBI" id="CHEBI:29969"/>
        <dbReference type="ChEBI" id="CHEBI:30031"/>
        <dbReference type="ChEBI" id="CHEBI:61961"/>
        <dbReference type="EC" id="1.14.11.67"/>
    </reaction>
</comment>
<feature type="compositionally biased region" description="Polar residues" evidence="11">
    <location>
        <begin position="1671"/>
        <end position="1681"/>
    </location>
</feature>
<keyword evidence="6" id="KW-0862">Zinc</keyword>
<dbReference type="SMART" id="SM00249">
    <property type="entry name" value="PHD"/>
    <property type="match status" value="2"/>
</dbReference>
<keyword evidence="4" id="KW-0479">Metal-binding</keyword>
<evidence type="ECO:0000256" key="4">
    <source>
        <dbReference type="ARBA" id="ARBA00022723"/>
    </source>
</evidence>
<dbReference type="SUPFAM" id="SSF57903">
    <property type="entry name" value="FYVE/PHD zinc finger"/>
    <property type="match status" value="1"/>
</dbReference>
<keyword evidence="5" id="KW-0863">Zinc-finger</keyword>
<evidence type="ECO:0000313" key="16">
    <source>
        <dbReference type="Proteomes" id="UP000187429"/>
    </source>
</evidence>
<feature type="compositionally biased region" description="Polar residues" evidence="11">
    <location>
        <begin position="262"/>
        <end position="271"/>
    </location>
</feature>
<feature type="region of interest" description="Disordered" evidence="11">
    <location>
        <begin position="1671"/>
        <end position="1693"/>
    </location>
</feature>
<feature type="domain" description="JmjN" evidence="13">
    <location>
        <begin position="43"/>
        <end position="84"/>
    </location>
</feature>
<dbReference type="Pfam" id="PF02375">
    <property type="entry name" value="JmjN"/>
    <property type="match status" value="1"/>
</dbReference>
<reference evidence="16" key="1">
    <citation type="submission" date="2017-01" db="EMBL/GenBank/DDBJ databases">
        <authorList>
            <person name="Wang Y."/>
            <person name="White M."/>
            <person name="Kvist S."/>
            <person name="Moncalvo J.-M."/>
        </authorList>
    </citation>
    <scope>NUCLEOTIDE SEQUENCE [LARGE SCALE GENOMIC DNA]</scope>
    <source>
        <strain evidence="16">ID-206-W2</strain>
    </source>
</reference>
<feature type="domain" description="JmjC" evidence="14">
    <location>
        <begin position="414"/>
        <end position="588"/>
    </location>
</feature>
<dbReference type="GO" id="GO:0000785">
    <property type="term" value="C:chromatin"/>
    <property type="evidence" value="ECO:0007669"/>
    <property type="project" value="TreeGrafter"/>
</dbReference>
<dbReference type="InterPro" id="IPR048615">
    <property type="entry name" value="KDM5_C-hel"/>
</dbReference>
<name>A0A1R1YMV2_9FUNG</name>
<dbReference type="InterPro" id="IPR001965">
    <property type="entry name" value="Znf_PHD"/>
</dbReference>
<protein>
    <recommendedName>
        <fullName evidence="3">[histone H3]-trimethyl-L-lysine(4) demethylase</fullName>
        <ecNumber evidence="3">1.14.11.67</ecNumber>
    </recommendedName>
</protein>
<dbReference type="GO" id="GO:0034647">
    <property type="term" value="F:histone H3K4me/H3K4me2/H3K4me3 demethylase activity"/>
    <property type="evidence" value="ECO:0007669"/>
    <property type="project" value="UniProtKB-EC"/>
</dbReference>
<dbReference type="PROSITE" id="PS51011">
    <property type="entry name" value="ARID"/>
    <property type="match status" value="1"/>
</dbReference>
<dbReference type="SMART" id="SM00501">
    <property type="entry name" value="BRIGHT"/>
    <property type="match status" value="1"/>
</dbReference>
<evidence type="ECO:0000256" key="3">
    <source>
        <dbReference type="ARBA" id="ARBA00012902"/>
    </source>
</evidence>
<feature type="compositionally biased region" description="Basic residues" evidence="11">
    <location>
        <begin position="1682"/>
        <end position="1691"/>
    </location>
</feature>
<feature type="region of interest" description="Disordered" evidence="11">
    <location>
        <begin position="1"/>
        <end position="26"/>
    </location>
</feature>
<dbReference type="Gene3D" id="2.60.120.650">
    <property type="entry name" value="Cupin"/>
    <property type="match status" value="2"/>
</dbReference>
<feature type="compositionally biased region" description="Polar residues" evidence="11">
    <location>
        <begin position="987"/>
        <end position="1023"/>
    </location>
</feature>
<dbReference type="CDD" id="cd16100">
    <property type="entry name" value="ARID"/>
    <property type="match status" value="1"/>
</dbReference>